<dbReference type="EMBL" id="BQNB010011210">
    <property type="protein sequence ID" value="GJS87601.1"/>
    <property type="molecule type" value="Genomic_DNA"/>
</dbReference>
<reference evidence="1" key="1">
    <citation type="journal article" date="2022" name="Int. J. Mol. Sci.">
        <title>Draft Genome of Tanacetum Coccineum: Genomic Comparison of Closely Related Tanacetum-Family Plants.</title>
        <authorList>
            <person name="Yamashiro T."/>
            <person name="Shiraishi A."/>
            <person name="Nakayama K."/>
            <person name="Satake H."/>
        </authorList>
    </citation>
    <scope>NUCLEOTIDE SEQUENCE</scope>
</reference>
<accession>A0ABQ4ZEA4</accession>
<name>A0ABQ4ZEA4_9ASTR</name>
<sequence length="118" mass="13481">MTTTALITFFRPAADKVVDHPCTELVEKYKPADPKKIPPEILAAQGKISVFQFHLNTLGNLRDQTLDDVFDLKSKMRSRLPVHWNQAKLQKSVFKSMHKGQRYGTVTLNDIRVVMVDD</sequence>
<organism evidence="1 2">
    <name type="scientific">Tanacetum coccineum</name>
    <dbReference type="NCBI Taxonomy" id="301880"/>
    <lineage>
        <taxon>Eukaryota</taxon>
        <taxon>Viridiplantae</taxon>
        <taxon>Streptophyta</taxon>
        <taxon>Embryophyta</taxon>
        <taxon>Tracheophyta</taxon>
        <taxon>Spermatophyta</taxon>
        <taxon>Magnoliopsida</taxon>
        <taxon>eudicotyledons</taxon>
        <taxon>Gunneridae</taxon>
        <taxon>Pentapetalae</taxon>
        <taxon>asterids</taxon>
        <taxon>campanulids</taxon>
        <taxon>Asterales</taxon>
        <taxon>Asteraceae</taxon>
        <taxon>Asteroideae</taxon>
        <taxon>Anthemideae</taxon>
        <taxon>Anthemidinae</taxon>
        <taxon>Tanacetum</taxon>
    </lineage>
</organism>
<evidence type="ECO:0000313" key="2">
    <source>
        <dbReference type="Proteomes" id="UP001151760"/>
    </source>
</evidence>
<gene>
    <name evidence="1" type="ORF">Tco_0770237</name>
</gene>
<evidence type="ECO:0000313" key="1">
    <source>
        <dbReference type="EMBL" id="GJS87601.1"/>
    </source>
</evidence>
<comment type="caution">
    <text evidence="1">The sequence shown here is derived from an EMBL/GenBank/DDBJ whole genome shotgun (WGS) entry which is preliminary data.</text>
</comment>
<protein>
    <submittedName>
        <fullName evidence="1">Uncharacterized protein</fullName>
    </submittedName>
</protein>
<keyword evidence="2" id="KW-1185">Reference proteome</keyword>
<reference evidence="1" key="2">
    <citation type="submission" date="2022-01" db="EMBL/GenBank/DDBJ databases">
        <authorList>
            <person name="Yamashiro T."/>
            <person name="Shiraishi A."/>
            <person name="Satake H."/>
            <person name="Nakayama K."/>
        </authorList>
    </citation>
    <scope>NUCLEOTIDE SEQUENCE</scope>
</reference>
<proteinExistence type="predicted"/>
<dbReference type="Proteomes" id="UP001151760">
    <property type="component" value="Unassembled WGS sequence"/>
</dbReference>